<dbReference type="Gene3D" id="3.40.1710.10">
    <property type="entry name" value="abc type-2 transporter like domain"/>
    <property type="match status" value="1"/>
</dbReference>
<dbReference type="RefSeq" id="WP_062687297.1">
    <property type="nucleotide sequence ID" value="NZ_KQ758700.1"/>
</dbReference>
<organism evidence="10 11">
    <name type="scientific">Priestia veravalensis</name>
    <dbReference type="NCBI Taxonomy" id="1414648"/>
    <lineage>
        <taxon>Bacteria</taxon>
        <taxon>Bacillati</taxon>
        <taxon>Bacillota</taxon>
        <taxon>Bacilli</taxon>
        <taxon>Bacillales</taxon>
        <taxon>Bacillaceae</taxon>
        <taxon>Priestia</taxon>
    </lineage>
</organism>
<evidence type="ECO:0008006" key="12">
    <source>
        <dbReference type="Google" id="ProtNLM"/>
    </source>
</evidence>
<evidence type="ECO:0000256" key="9">
    <source>
        <dbReference type="SAM" id="Phobius"/>
    </source>
</evidence>
<feature type="coiled-coil region" evidence="7">
    <location>
        <begin position="483"/>
        <end position="510"/>
    </location>
</feature>
<keyword evidence="3" id="KW-1003">Cell membrane</keyword>
<feature type="compositionally biased region" description="Acidic residues" evidence="8">
    <location>
        <begin position="388"/>
        <end position="401"/>
    </location>
</feature>
<dbReference type="EMBL" id="LNQP01000085">
    <property type="protein sequence ID" value="KSU86439.1"/>
    <property type="molecule type" value="Genomic_DNA"/>
</dbReference>
<keyword evidence="11" id="KW-1185">Reference proteome</keyword>
<feature type="transmembrane region" description="Helical" evidence="9">
    <location>
        <begin position="800"/>
        <end position="819"/>
    </location>
</feature>
<proteinExistence type="inferred from homology"/>
<feature type="transmembrane region" description="Helical" evidence="9">
    <location>
        <begin position="888"/>
        <end position="910"/>
    </location>
</feature>
<feature type="transmembrane region" description="Helical" evidence="9">
    <location>
        <begin position="7"/>
        <end position="29"/>
    </location>
</feature>
<evidence type="ECO:0000256" key="5">
    <source>
        <dbReference type="ARBA" id="ARBA00022989"/>
    </source>
</evidence>
<evidence type="ECO:0000313" key="11">
    <source>
        <dbReference type="Proteomes" id="UP000053681"/>
    </source>
</evidence>
<evidence type="ECO:0000256" key="1">
    <source>
        <dbReference type="ARBA" id="ARBA00004651"/>
    </source>
</evidence>
<evidence type="ECO:0000256" key="2">
    <source>
        <dbReference type="ARBA" id="ARBA00008338"/>
    </source>
</evidence>
<evidence type="ECO:0000256" key="8">
    <source>
        <dbReference type="SAM" id="MobiDB-lite"/>
    </source>
</evidence>
<dbReference type="GO" id="GO:0005886">
    <property type="term" value="C:plasma membrane"/>
    <property type="evidence" value="ECO:0007669"/>
    <property type="project" value="UniProtKB-SubCell"/>
</dbReference>
<dbReference type="InterPro" id="IPR023838">
    <property type="entry name" value="T7SS_EsaA"/>
</dbReference>
<dbReference type="Proteomes" id="UP000053681">
    <property type="component" value="Unassembled WGS sequence"/>
</dbReference>
<feature type="transmembrane region" description="Helical" evidence="9">
    <location>
        <begin position="858"/>
        <end position="876"/>
    </location>
</feature>
<dbReference type="PANTHER" id="PTHR30294:SF29">
    <property type="entry name" value="MULTIDRUG ABC TRANSPORTER PERMEASE YBHS-RELATED"/>
    <property type="match status" value="1"/>
</dbReference>
<evidence type="ECO:0000256" key="4">
    <source>
        <dbReference type="ARBA" id="ARBA00022692"/>
    </source>
</evidence>
<dbReference type="PANTHER" id="PTHR30294">
    <property type="entry name" value="MEMBRANE COMPONENT OF ABC TRANSPORTER YHHJ-RELATED"/>
    <property type="match status" value="1"/>
</dbReference>
<keyword evidence="7" id="KW-0175">Coiled coil</keyword>
<feature type="transmembrane region" description="Helical" evidence="9">
    <location>
        <begin position="930"/>
        <end position="952"/>
    </location>
</feature>
<dbReference type="AlphaFoldDB" id="A0A0V8JHC1"/>
<keyword evidence="5 9" id="KW-1133">Transmembrane helix</keyword>
<keyword evidence="4 9" id="KW-0812">Transmembrane</keyword>
<accession>A0A0V8JHC1</accession>
<keyword evidence="6 9" id="KW-0472">Membrane</keyword>
<evidence type="ECO:0000256" key="6">
    <source>
        <dbReference type="ARBA" id="ARBA00023136"/>
    </source>
</evidence>
<feature type="region of interest" description="Disordered" evidence="8">
    <location>
        <begin position="367"/>
        <end position="409"/>
    </location>
</feature>
<evidence type="ECO:0000313" key="10">
    <source>
        <dbReference type="EMBL" id="KSU86439.1"/>
    </source>
</evidence>
<comment type="similarity">
    <text evidence="2">Belongs to the EsaA family.</text>
</comment>
<evidence type="ECO:0000256" key="7">
    <source>
        <dbReference type="SAM" id="Coils"/>
    </source>
</evidence>
<dbReference type="NCBIfam" id="TIGR03929">
    <property type="entry name" value="T7_esaA_Nterm"/>
    <property type="match status" value="1"/>
</dbReference>
<feature type="coiled-coil region" evidence="7">
    <location>
        <begin position="299"/>
        <end position="348"/>
    </location>
</feature>
<protein>
    <recommendedName>
        <fullName evidence="12">Type VII secretion protein EsaA</fullName>
    </recommendedName>
</protein>
<reference evidence="10 11" key="1">
    <citation type="submission" date="2015-11" db="EMBL/GenBank/DDBJ databases">
        <title>Bacillus caseinolyticus sp nov.</title>
        <authorList>
            <person name="Dastager S.G."/>
            <person name="Mawlankar R."/>
        </authorList>
    </citation>
    <scope>NUCLEOTIDE SEQUENCE [LARGE SCALE GENOMIC DNA]</scope>
    <source>
        <strain evidence="10 11">SGD-V-76</strain>
    </source>
</reference>
<feature type="transmembrane region" description="Helical" evidence="9">
    <location>
        <begin position="831"/>
        <end position="852"/>
    </location>
</feature>
<sequence length="970" mass="108649">MTEQRKYTLKVIVAVIFILGFPSLFFQYIGDNPLKVTENATRTIAVVNEDIGVEEEKGEEPIRFGQRVAAILDKDSDYDWTVLSRSAATNGLQSGKYDAVIYIPSNFSENILTYDQEKPQKATFQYKVQNQLNAVNKEKVVRELEDATAKVNNDMSSLYWSYVSQEVEKVRGQFDKILEKEIAFQNTMVAFYKPNSKNLAGEIDDQKKILEQIQTNVKSAEEGSSERKNDVQQVEENLTNFIKYVEEYKMYQEKQKEMLLKAQTESVGDIQEGIAMISEGQNGDREQFESEAGKVFGKLSNVQQQIDENKQIADNLQEATEDKTSGQQDELNRLNQDLLSQYSQVTEQTTLNEVQSKLSTLRKELEIAPSKEEEGETLPPIEDNPVIPEEEEGETPSETGEESPTTVPVDLESQRQQLQGMKNDLQAWSENLAALPEEEQNEGVADTQQKIADFSTRLQGVSDQLENVTVEVPSSNNNDNDGKEELQKQIQELLAVNEALRERVAQLEEINNQPNGDVQTVVSMITDKEDKILSSSQLSESRKQKLAELFASGIQTENMSKLLQYYGDLSQYELALSRGSNEDLQDAVLQNEGTRQRIQAILYGDEQPSVIRKQLQNNLLSTAEGIDSFSSSIQQFTDSYGQLIEGEQASIVESLSALQEKAGSMNETLQSVASESAVEAPTQENADVSSLITLQKSMGQELKGMNDLISTLGERQSSVVEYTGELQEKVNEVQDQADTLNNKWSQNVDSTKLVRGQVYRLLNNTLVDGQNNDYVYDYLANPLQVSGEVPAEKTKTVPPVVLLVIILISSLLIGYFSHYYKNAPLLVRGSLFGLLVMIVGLMISTFSLNIYSLSGERAMEWSIFTIVLLLLASTLVRGAFLIGNFVGWIATVLMILFFITPLLNLAMPNFNYEDPVSKVYMSIQYETTSLFAEATTILLGLTAVLTVIPFIIRMLTSKDKQAESDETYEA</sequence>
<comment type="caution">
    <text evidence="10">The sequence shown here is derived from an EMBL/GenBank/DDBJ whole genome shotgun (WGS) entry which is preliminary data.</text>
</comment>
<comment type="subcellular location">
    <subcellularLocation>
        <location evidence="1">Cell membrane</location>
        <topology evidence="1">Multi-pass membrane protein</topology>
    </subcellularLocation>
</comment>
<dbReference type="InterPro" id="IPR051449">
    <property type="entry name" value="ABC-2_transporter_component"/>
</dbReference>
<name>A0A0V8JHC1_9BACI</name>
<evidence type="ECO:0000256" key="3">
    <source>
        <dbReference type="ARBA" id="ARBA00022475"/>
    </source>
</evidence>
<gene>
    <name evidence="10" type="ORF">AS180_18680</name>
</gene>